<evidence type="ECO:0000313" key="3">
    <source>
        <dbReference type="Proteomes" id="UP000218702"/>
    </source>
</evidence>
<name>A0A1Z4V308_9CYAN</name>
<dbReference type="Proteomes" id="UP000218702">
    <property type="component" value="Chromosome"/>
</dbReference>
<keyword evidence="3" id="KW-1185">Reference proteome</keyword>
<gene>
    <name evidence="2" type="ORF">NIES806_21140</name>
</gene>
<evidence type="ECO:0000256" key="1">
    <source>
        <dbReference type="SAM" id="MobiDB-lite"/>
    </source>
</evidence>
<dbReference type="RefSeq" id="WP_096667093.1">
    <property type="nucleotide sequence ID" value="NZ_AP018316.1"/>
</dbReference>
<dbReference type="KEGG" id="dcm:NIES806_21140"/>
<feature type="region of interest" description="Disordered" evidence="1">
    <location>
        <begin position="54"/>
        <end position="73"/>
    </location>
</feature>
<protein>
    <submittedName>
        <fullName evidence="2">Uncharacterized protein</fullName>
    </submittedName>
</protein>
<dbReference type="AlphaFoldDB" id="A0A1Z4V308"/>
<proteinExistence type="predicted"/>
<accession>A0A1Z4V308</accession>
<sequence length="73" mass="7636">MAINNPLFYQKHQPQMAITGGQIDSVEDGTPAMVTPEPAEEVVNNALQSAFVGNGTQIDPVSGEPLLQGSNNG</sequence>
<evidence type="ECO:0000313" key="2">
    <source>
        <dbReference type="EMBL" id="BAZ85910.1"/>
    </source>
</evidence>
<reference evidence="2 3" key="1">
    <citation type="submission" date="2017-06" db="EMBL/GenBank/DDBJ databases">
        <title>Genome sequencing of cyanobaciteial culture collection at National Institute for Environmental Studies (NIES).</title>
        <authorList>
            <person name="Hirose Y."/>
            <person name="Shimura Y."/>
            <person name="Fujisawa T."/>
            <person name="Nakamura Y."/>
            <person name="Kawachi M."/>
        </authorList>
    </citation>
    <scope>NUCLEOTIDE SEQUENCE [LARGE SCALE GENOMIC DNA]</scope>
    <source>
        <strain evidence="2 3">NIES-806</strain>
    </source>
</reference>
<organism evidence="2 3">
    <name type="scientific">Dolichospermum compactum NIES-806</name>
    <dbReference type="NCBI Taxonomy" id="1973481"/>
    <lineage>
        <taxon>Bacteria</taxon>
        <taxon>Bacillati</taxon>
        <taxon>Cyanobacteriota</taxon>
        <taxon>Cyanophyceae</taxon>
        <taxon>Nostocales</taxon>
        <taxon>Aphanizomenonaceae</taxon>
        <taxon>Dolichospermum</taxon>
        <taxon>Dolichospermum compactum</taxon>
    </lineage>
</organism>
<dbReference type="EMBL" id="AP018316">
    <property type="protein sequence ID" value="BAZ85910.1"/>
    <property type="molecule type" value="Genomic_DNA"/>
</dbReference>